<sequence>MSINSICPSESFRIHVSLLIFCLVDLSNGDGWVLKSPTMIVLLKISPLISSRIFFMYLGAPVLSAYMFTRVISSCWIALFSIMKWPSLSLMSFTLRSNLSDISIATPTFFFFHFHLPEKPISIPSPSVCVYLFSEVGFL</sequence>
<evidence type="ECO:0000313" key="3">
    <source>
        <dbReference type="Proteomes" id="UP000558488"/>
    </source>
</evidence>
<comment type="caution">
    <text evidence="2">The sequence shown here is derived from an EMBL/GenBank/DDBJ whole genome shotgun (WGS) entry which is preliminary data.</text>
</comment>
<dbReference type="Proteomes" id="UP000558488">
    <property type="component" value="Unassembled WGS sequence"/>
</dbReference>
<reference evidence="2 3" key="1">
    <citation type="journal article" date="2020" name="Nature">
        <title>Six reference-quality genomes reveal evolution of bat adaptations.</title>
        <authorList>
            <person name="Jebb D."/>
            <person name="Huang Z."/>
            <person name="Pippel M."/>
            <person name="Hughes G.M."/>
            <person name="Lavrichenko K."/>
            <person name="Devanna P."/>
            <person name="Winkler S."/>
            <person name="Jermiin L.S."/>
            <person name="Skirmuntt E.C."/>
            <person name="Katzourakis A."/>
            <person name="Burkitt-Gray L."/>
            <person name="Ray D.A."/>
            <person name="Sullivan K.A.M."/>
            <person name="Roscito J.G."/>
            <person name="Kirilenko B.M."/>
            <person name="Davalos L.M."/>
            <person name="Corthals A.P."/>
            <person name="Power M.L."/>
            <person name="Jones G."/>
            <person name="Ransome R.D."/>
            <person name="Dechmann D.K.N."/>
            <person name="Locatelli A.G."/>
            <person name="Puechmaille S.J."/>
            <person name="Fedrigo O."/>
            <person name="Jarvis E.D."/>
            <person name="Hiller M."/>
            <person name="Vernes S.C."/>
            <person name="Myers E.W."/>
            <person name="Teeling E.C."/>
        </authorList>
    </citation>
    <scope>NUCLEOTIDE SEQUENCE [LARGE SCALE GENOMIC DNA]</scope>
    <source>
        <strain evidence="2">MPipKuh1</strain>
        <tissue evidence="2">Flight muscle</tissue>
    </source>
</reference>
<dbReference type="EMBL" id="JACAGB010000001">
    <property type="protein sequence ID" value="KAF6392622.1"/>
    <property type="molecule type" value="Genomic_DNA"/>
</dbReference>
<keyword evidence="1" id="KW-0812">Transmembrane</keyword>
<accession>A0A7J8B1U9</accession>
<proteinExistence type="predicted"/>
<keyword evidence="1" id="KW-1133">Transmembrane helix</keyword>
<feature type="transmembrane region" description="Helical" evidence="1">
    <location>
        <begin position="53"/>
        <end position="82"/>
    </location>
</feature>
<evidence type="ECO:0000256" key="1">
    <source>
        <dbReference type="SAM" id="Phobius"/>
    </source>
</evidence>
<keyword evidence="3" id="KW-1185">Reference proteome</keyword>
<organism evidence="2 3">
    <name type="scientific">Pipistrellus kuhlii</name>
    <name type="common">Kuhl's pipistrelle</name>
    <dbReference type="NCBI Taxonomy" id="59472"/>
    <lineage>
        <taxon>Eukaryota</taxon>
        <taxon>Metazoa</taxon>
        <taxon>Chordata</taxon>
        <taxon>Craniata</taxon>
        <taxon>Vertebrata</taxon>
        <taxon>Euteleostomi</taxon>
        <taxon>Mammalia</taxon>
        <taxon>Eutheria</taxon>
        <taxon>Laurasiatheria</taxon>
        <taxon>Chiroptera</taxon>
        <taxon>Yangochiroptera</taxon>
        <taxon>Vespertilionidae</taxon>
        <taxon>Pipistrellus</taxon>
    </lineage>
</organism>
<protein>
    <submittedName>
        <fullName evidence="2">Uncharacterized protein</fullName>
    </submittedName>
</protein>
<evidence type="ECO:0000313" key="2">
    <source>
        <dbReference type="EMBL" id="KAF6392622.1"/>
    </source>
</evidence>
<dbReference type="AlphaFoldDB" id="A0A7J8B1U9"/>
<name>A0A7J8B1U9_PIPKU</name>
<keyword evidence="1" id="KW-0472">Membrane</keyword>
<gene>
    <name evidence="2" type="ORF">mPipKuh1_007811</name>
</gene>